<feature type="transmembrane region" description="Helical" evidence="1">
    <location>
        <begin position="33"/>
        <end position="51"/>
    </location>
</feature>
<keyword evidence="1" id="KW-0472">Membrane</keyword>
<sequence>MRKYLFSGAVLGALISGIGVVRSTLKGPRNILTIFEWLAWAATMGVAVIAVRNKADAVRVPPTDATQRGASKKSR</sequence>
<dbReference type="Proteomes" id="UP000219994">
    <property type="component" value="Unassembled WGS sequence"/>
</dbReference>
<keyword evidence="1" id="KW-0812">Transmembrane</keyword>
<gene>
    <name evidence="2" type="ORF">B5766_05915</name>
</gene>
<evidence type="ECO:0000256" key="1">
    <source>
        <dbReference type="SAM" id="Phobius"/>
    </source>
</evidence>
<evidence type="ECO:0008006" key="4">
    <source>
        <dbReference type="Google" id="ProtNLM"/>
    </source>
</evidence>
<reference evidence="3" key="1">
    <citation type="submission" date="2017-03" db="EMBL/GenBank/DDBJ databases">
        <authorList>
            <person name="Lund M.B."/>
        </authorList>
    </citation>
    <scope>NUCLEOTIDE SEQUENCE [LARGE SCALE GENOMIC DNA]</scope>
</reference>
<evidence type="ECO:0000313" key="2">
    <source>
        <dbReference type="EMBL" id="PDQ35460.1"/>
    </source>
</evidence>
<comment type="caution">
    <text evidence="2">The sequence shown here is derived from an EMBL/GenBank/DDBJ whole genome shotgun (WGS) entry which is preliminary data.</text>
</comment>
<proteinExistence type="predicted"/>
<accession>A0A2A6FS04</accession>
<organism evidence="2 3">
    <name type="scientific">Candidatus Lumbricidiphila eiseniae</name>
    <dbReference type="NCBI Taxonomy" id="1969409"/>
    <lineage>
        <taxon>Bacteria</taxon>
        <taxon>Bacillati</taxon>
        <taxon>Actinomycetota</taxon>
        <taxon>Actinomycetes</taxon>
        <taxon>Micrococcales</taxon>
        <taxon>Microbacteriaceae</taxon>
        <taxon>Candidatus Lumbricidiphila</taxon>
    </lineage>
</organism>
<keyword evidence="1" id="KW-1133">Transmembrane helix</keyword>
<dbReference type="EMBL" id="NAEP01000033">
    <property type="protein sequence ID" value="PDQ35460.1"/>
    <property type="molecule type" value="Genomic_DNA"/>
</dbReference>
<dbReference type="AlphaFoldDB" id="A0A2A6FS04"/>
<evidence type="ECO:0000313" key="3">
    <source>
        <dbReference type="Proteomes" id="UP000219994"/>
    </source>
</evidence>
<name>A0A2A6FS04_9MICO</name>
<protein>
    <recommendedName>
        <fullName evidence="4">NADH:ubiquinone oxidoreductase</fullName>
    </recommendedName>
</protein>